<feature type="region of interest" description="Disordered" evidence="1">
    <location>
        <begin position="1"/>
        <end position="20"/>
    </location>
</feature>
<evidence type="ECO:0000313" key="3">
    <source>
        <dbReference type="EMBL" id="EXI77648.1"/>
    </source>
</evidence>
<dbReference type="EC" id="1.3.99.1" evidence="3"/>
<protein>
    <submittedName>
        <fullName evidence="3">Fumarate reductase flavoprotein subunit</fullName>
        <ecNumber evidence="3">1.3.99.1</ecNumber>
    </submittedName>
</protein>
<dbReference type="FunFam" id="4.10.80.40:FF:000003">
    <property type="entry name" value="Fumarate reductase flavoprotein subunit"/>
    <property type="match status" value="1"/>
</dbReference>
<dbReference type="InterPro" id="IPR037099">
    <property type="entry name" value="Fum_R/Succ_DH_flav-like_C_sf"/>
</dbReference>
<keyword evidence="3" id="KW-0560">Oxidoreductase</keyword>
<dbReference type="EMBL" id="JEMX01000096">
    <property type="protein sequence ID" value="EXI77648.1"/>
    <property type="molecule type" value="Genomic_DNA"/>
</dbReference>
<dbReference type="AlphaFoldDB" id="A0A011N4Z4"/>
<dbReference type="Gene3D" id="1.20.58.100">
    <property type="entry name" value="Fumarate reductase/succinate dehydrogenase flavoprotein-like, C-terminal domain"/>
    <property type="match status" value="1"/>
</dbReference>
<evidence type="ECO:0000313" key="4">
    <source>
        <dbReference type="Proteomes" id="UP000021816"/>
    </source>
</evidence>
<name>A0A011N4Z4_9PROT</name>
<dbReference type="Gene3D" id="4.10.80.40">
    <property type="entry name" value="succinate dehydrogenase protein domain"/>
    <property type="match status" value="1"/>
</dbReference>
<sequence length="78" mass="8621">MAYSAINRRESRGAHQRLDGFEKRDDENFLKHSQAHYVAGGAPRIDYGAVKITKSQPGTRAYGAAGEKAEQERKASNV</sequence>
<dbReference type="GO" id="GO:0016491">
    <property type="term" value="F:oxidoreductase activity"/>
    <property type="evidence" value="ECO:0007669"/>
    <property type="project" value="UniProtKB-KW"/>
</dbReference>
<dbReference type="STRING" id="1454003.AW10_03662"/>
<dbReference type="Proteomes" id="UP000021816">
    <property type="component" value="Unassembled WGS sequence"/>
</dbReference>
<dbReference type="Pfam" id="PF02910">
    <property type="entry name" value="Succ_DH_flav_C"/>
    <property type="match status" value="1"/>
</dbReference>
<accession>A0A011N4Z4</accession>
<proteinExistence type="predicted"/>
<evidence type="ECO:0000256" key="1">
    <source>
        <dbReference type="SAM" id="MobiDB-lite"/>
    </source>
</evidence>
<dbReference type="InterPro" id="IPR015939">
    <property type="entry name" value="Fum_Rdtase/Succ_DH_flav-like_C"/>
</dbReference>
<dbReference type="SUPFAM" id="SSF46977">
    <property type="entry name" value="Succinate dehydrogenase/fumarate reductase flavoprotein C-terminal domain"/>
    <property type="match status" value="1"/>
</dbReference>
<organism evidence="3 4">
    <name type="scientific">Candidatus Accumulibacter appositus</name>
    <dbReference type="NCBI Taxonomy" id="1454003"/>
    <lineage>
        <taxon>Bacteria</taxon>
        <taxon>Pseudomonadati</taxon>
        <taxon>Pseudomonadota</taxon>
        <taxon>Betaproteobacteria</taxon>
        <taxon>Candidatus Accumulibacter</taxon>
    </lineage>
</organism>
<dbReference type="PATRIC" id="fig|1454003.3.peg.3721"/>
<feature type="domain" description="Fumarate reductase/succinate dehydrogenase flavoprotein-like C-terminal" evidence="2">
    <location>
        <begin position="1"/>
        <end position="62"/>
    </location>
</feature>
<reference evidence="3 4" key="1">
    <citation type="submission" date="2014-02" db="EMBL/GenBank/DDBJ databases">
        <title>Expanding our view of genomic diversity in Candidatus Accumulibacter clades.</title>
        <authorList>
            <person name="Skennerton C.T."/>
            <person name="Barr J.J."/>
            <person name="Slater F.R."/>
            <person name="Bond P.L."/>
            <person name="Tyson G.W."/>
        </authorList>
    </citation>
    <scope>NUCLEOTIDE SEQUENCE [LARGE SCALE GENOMIC DNA]</scope>
    <source>
        <strain evidence="4">BA-92</strain>
    </source>
</reference>
<comment type="caution">
    <text evidence="3">The sequence shown here is derived from an EMBL/GenBank/DDBJ whole genome shotgun (WGS) entry which is preliminary data.</text>
</comment>
<evidence type="ECO:0000259" key="2">
    <source>
        <dbReference type="Pfam" id="PF02910"/>
    </source>
</evidence>
<gene>
    <name evidence="3" type="primary">frdA</name>
    <name evidence="3" type="ORF">AW10_03662</name>
</gene>
<feature type="compositionally biased region" description="Basic and acidic residues" evidence="1">
    <location>
        <begin position="7"/>
        <end position="20"/>
    </location>
</feature>